<name>A0ABP9KPI6_9NOCA</name>
<dbReference type="Proteomes" id="UP001500603">
    <property type="component" value="Unassembled WGS sequence"/>
</dbReference>
<reference evidence="3" key="1">
    <citation type="journal article" date="2019" name="Int. J. Syst. Evol. Microbiol.">
        <title>The Global Catalogue of Microorganisms (GCM) 10K type strain sequencing project: providing services to taxonomists for standard genome sequencing and annotation.</title>
        <authorList>
            <consortium name="The Broad Institute Genomics Platform"/>
            <consortium name="The Broad Institute Genome Sequencing Center for Infectious Disease"/>
            <person name="Wu L."/>
            <person name="Ma J."/>
        </authorList>
    </citation>
    <scope>NUCLEOTIDE SEQUENCE [LARGE SCALE GENOMIC DNA]</scope>
    <source>
        <strain evidence="3">JCM 18298</strain>
    </source>
</reference>
<comment type="caution">
    <text evidence="2">The sequence shown here is derived from an EMBL/GenBank/DDBJ whole genome shotgun (WGS) entry which is preliminary data.</text>
</comment>
<evidence type="ECO:0000313" key="3">
    <source>
        <dbReference type="Proteomes" id="UP001500603"/>
    </source>
</evidence>
<proteinExistence type="predicted"/>
<evidence type="ECO:0000313" key="2">
    <source>
        <dbReference type="EMBL" id="GAA5063182.1"/>
    </source>
</evidence>
<dbReference type="Gene3D" id="1.10.287.1060">
    <property type="entry name" value="ESAT-6-like"/>
    <property type="match status" value="1"/>
</dbReference>
<feature type="region of interest" description="Disordered" evidence="1">
    <location>
        <begin position="33"/>
        <end position="57"/>
    </location>
</feature>
<evidence type="ECO:0008006" key="4">
    <source>
        <dbReference type="Google" id="ProtNLM"/>
    </source>
</evidence>
<protein>
    <recommendedName>
        <fullName evidence="4">WXG100 family type VII secretion target</fullName>
    </recommendedName>
</protein>
<feature type="region of interest" description="Disordered" evidence="1">
    <location>
        <begin position="93"/>
        <end position="117"/>
    </location>
</feature>
<accession>A0ABP9KPI6</accession>
<feature type="compositionally biased region" description="Basic and acidic residues" evidence="1">
    <location>
        <begin position="39"/>
        <end position="57"/>
    </location>
</feature>
<dbReference type="RefSeq" id="WP_345498003.1">
    <property type="nucleotide sequence ID" value="NZ_BAABJM010000005.1"/>
</dbReference>
<dbReference type="EMBL" id="BAABJM010000005">
    <property type="protein sequence ID" value="GAA5063182.1"/>
    <property type="molecule type" value="Genomic_DNA"/>
</dbReference>
<evidence type="ECO:0000256" key="1">
    <source>
        <dbReference type="SAM" id="MobiDB-lite"/>
    </source>
</evidence>
<gene>
    <name evidence="2" type="ORF">GCM10023318_47590</name>
</gene>
<keyword evidence="3" id="KW-1185">Reference proteome</keyword>
<sequence length="117" mass="12724">MSQPVEINPEGVRKAAVEFEGVAETTKRILENLQTSSESKGEPWGDDKAGKKFADGEKGYKANRDGTFDSLSQLVTVFQDNATNLRDAANTFETNEDQVANGSAYLPNLSKRPDAPT</sequence>
<organism evidence="2 3">
    <name type="scientific">Nocardia callitridis</name>
    <dbReference type="NCBI Taxonomy" id="648753"/>
    <lineage>
        <taxon>Bacteria</taxon>
        <taxon>Bacillati</taxon>
        <taxon>Actinomycetota</taxon>
        <taxon>Actinomycetes</taxon>
        <taxon>Mycobacteriales</taxon>
        <taxon>Nocardiaceae</taxon>
        <taxon>Nocardia</taxon>
    </lineage>
</organism>